<dbReference type="InterPro" id="IPR013320">
    <property type="entry name" value="ConA-like_dom_sf"/>
</dbReference>
<dbReference type="SUPFAM" id="SSF49899">
    <property type="entry name" value="Concanavalin A-like lectins/glucanases"/>
    <property type="match status" value="2"/>
</dbReference>
<accession>A0AAF3J5L9</accession>
<dbReference type="Gene3D" id="2.60.120.200">
    <property type="match status" value="2"/>
</dbReference>
<feature type="chain" id="PRO_5042021087" description="MAM domain-containing protein" evidence="2">
    <location>
        <begin position="18"/>
        <end position="861"/>
    </location>
</feature>
<dbReference type="AlphaFoldDB" id="A0AAF3J5L9"/>
<evidence type="ECO:0000313" key="5">
    <source>
        <dbReference type="WBParaSite" id="MBELARI_LOCUS17689"/>
    </source>
</evidence>
<feature type="region of interest" description="Disordered" evidence="1">
    <location>
        <begin position="581"/>
        <end position="648"/>
    </location>
</feature>
<evidence type="ECO:0000259" key="3">
    <source>
        <dbReference type="PROSITE" id="PS50060"/>
    </source>
</evidence>
<dbReference type="WBParaSite" id="MBELARI_LOCUS17689">
    <property type="protein sequence ID" value="MBELARI_LOCUS17689"/>
    <property type="gene ID" value="MBELARI_LOCUS17689"/>
</dbReference>
<dbReference type="PROSITE" id="PS50060">
    <property type="entry name" value="MAM_2"/>
    <property type="match status" value="1"/>
</dbReference>
<reference evidence="5" key="1">
    <citation type="submission" date="2024-02" db="UniProtKB">
        <authorList>
            <consortium name="WormBaseParasite"/>
        </authorList>
    </citation>
    <scope>IDENTIFICATION</scope>
</reference>
<protein>
    <recommendedName>
        <fullName evidence="3">MAM domain-containing protein</fullName>
    </recommendedName>
</protein>
<evidence type="ECO:0000256" key="1">
    <source>
        <dbReference type="SAM" id="MobiDB-lite"/>
    </source>
</evidence>
<dbReference type="Proteomes" id="UP000887575">
    <property type="component" value="Unassembled WGS sequence"/>
</dbReference>
<dbReference type="GO" id="GO:0016020">
    <property type="term" value="C:membrane"/>
    <property type="evidence" value="ECO:0007669"/>
    <property type="project" value="InterPro"/>
</dbReference>
<name>A0AAF3J5L9_9BILA</name>
<organism evidence="4 5">
    <name type="scientific">Mesorhabditis belari</name>
    <dbReference type="NCBI Taxonomy" id="2138241"/>
    <lineage>
        <taxon>Eukaryota</taxon>
        <taxon>Metazoa</taxon>
        <taxon>Ecdysozoa</taxon>
        <taxon>Nematoda</taxon>
        <taxon>Chromadorea</taxon>
        <taxon>Rhabditida</taxon>
        <taxon>Rhabditina</taxon>
        <taxon>Rhabditomorpha</taxon>
        <taxon>Rhabditoidea</taxon>
        <taxon>Rhabditidae</taxon>
        <taxon>Mesorhabditinae</taxon>
        <taxon>Mesorhabditis</taxon>
    </lineage>
</organism>
<feature type="domain" description="MAM" evidence="3">
    <location>
        <begin position="25"/>
        <end position="235"/>
    </location>
</feature>
<sequence>MFELIFFLILLIYSVDSEINSSADLNCNFAVDCLWRNGTNGVEDSGEFAPGTSLQMDDYHKVTALRSDRGGKSLKETPKSTYATFDIAFKTKLALPLLSKAFVVAQEIVVFNEIRFSDDPFIYSSAFGGRQTALLVSDVVSCQLGGASLKYWYWKTGTDAKLDICIRQPPGSRDPSTLKCYDGLASTHAQQWIYRSVEFPPISQPFELLFRATFTAPMDIIALDDINYDAILCDVRHGRGDEAREKRRVMLSVHERNQPLIVAGIDRDADVEALRLKRGSPPTIGQEQHLANMMTFLKGVAPVLPYVPTIVQTLQSLDPRASFSAPPLARSFASPTLDGVAPIVPKIGNPTLNSGSYKDDDRQLLNDVEKNAFGLRRLSTPEYSTIYPPKIRDIQKKRLPPEVASIVEEDGMNMNDLSPEEIKQLEAIHRKIFKQVPTSTQPSLVIYKKIPKPQVKLIDQRILSENASPQLQNVLNELPNNPKYAKIAPEMIDKFKEIASGLPPDVLNDMSQIQNIPNVDELVEGLDLELIRTPAGFQKIKNEFIARYMRRMMGLPVAMTRVASNTGGTVSGGGPFGGAAGGSYSNDATDSWPAISQAPPSALSDGGDGSPPIFLPLSPTGSRKSPGLAAPTIAENIDPPSPPRSPFDDTHFGYSRASAAKTIGQIAPPVETQTNRVTGPRLGPAFQPRCPPIDCTFDQNIFCDYVTAVSDSDLIGVTEGAKEWRLARNRVENTLTGIAKDLSGRGGYVWAGGVNDPSDIFVLSSRTPLMMPAASRLDFFVHIAGIAGRLRVCFDTLQQCPFEISHRQIGVQARQWKNYFVTVPEGSHTIHFVADGLRKNYVVGLDHIQLLSKYGMSAQPC</sequence>
<evidence type="ECO:0000256" key="2">
    <source>
        <dbReference type="SAM" id="SignalP"/>
    </source>
</evidence>
<dbReference type="SMART" id="SM00137">
    <property type="entry name" value="MAM"/>
    <property type="match status" value="1"/>
</dbReference>
<keyword evidence="4" id="KW-1185">Reference proteome</keyword>
<feature type="signal peptide" evidence="2">
    <location>
        <begin position="1"/>
        <end position="17"/>
    </location>
</feature>
<proteinExistence type="predicted"/>
<dbReference type="InterPro" id="IPR000998">
    <property type="entry name" value="MAM_dom"/>
</dbReference>
<evidence type="ECO:0000313" key="4">
    <source>
        <dbReference type="Proteomes" id="UP000887575"/>
    </source>
</evidence>
<keyword evidence="2" id="KW-0732">Signal</keyword>
<dbReference type="Pfam" id="PF00629">
    <property type="entry name" value="MAM"/>
    <property type="match status" value="1"/>
</dbReference>